<dbReference type="SUPFAM" id="SSF56801">
    <property type="entry name" value="Acetyl-CoA synthetase-like"/>
    <property type="match status" value="1"/>
</dbReference>
<dbReference type="Gene3D" id="3.40.50.720">
    <property type="entry name" value="NAD(P)-binding Rossmann-like Domain"/>
    <property type="match status" value="1"/>
</dbReference>
<organism evidence="4 5">
    <name type="scientific">Armillaria solidipes</name>
    <dbReference type="NCBI Taxonomy" id="1076256"/>
    <lineage>
        <taxon>Eukaryota</taxon>
        <taxon>Fungi</taxon>
        <taxon>Dikarya</taxon>
        <taxon>Basidiomycota</taxon>
        <taxon>Agaricomycotina</taxon>
        <taxon>Agaricomycetes</taxon>
        <taxon>Agaricomycetidae</taxon>
        <taxon>Agaricales</taxon>
        <taxon>Marasmiineae</taxon>
        <taxon>Physalacriaceae</taxon>
        <taxon>Armillaria</taxon>
    </lineage>
</organism>
<dbReference type="PANTHER" id="PTHR44845">
    <property type="entry name" value="CARRIER DOMAIN-CONTAINING PROTEIN"/>
    <property type="match status" value="1"/>
</dbReference>
<dbReference type="Pfam" id="PF07993">
    <property type="entry name" value="NAD_binding_4"/>
    <property type="match status" value="1"/>
</dbReference>
<dbReference type="PANTHER" id="PTHR44845:SF1">
    <property type="entry name" value="L-2-AMINOADIPATE REDUCTASE"/>
    <property type="match status" value="1"/>
</dbReference>
<protein>
    <recommendedName>
        <fullName evidence="3">Thioester reductase (TE) domain-containing protein</fullName>
    </recommendedName>
</protein>
<dbReference type="SUPFAM" id="SSF51735">
    <property type="entry name" value="NAD(P)-binding Rossmann-fold domains"/>
    <property type="match status" value="1"/>
</dbReference>
<evidence type="ECO:0000256" key="2">
    <source>
        <dbReference type="ARBA" id="ARBA00022553"/>
    </source>
</evidence>
<keyword evidence="1" id="KW-0596">Phosphopantetheine</keyword>
<keyword evidence="2" id="KW-0597">Phosphoprotein</keyword>
<sequence length="467" mass="51964">MPPNSFPYSLPQCRNARLAEHCHSLSRPTTFHLILAAFIVLLQPYAGETDIVIRSSSASAKDPLVLRLVHGIRKYRRLIKDIQEHLKKKLPSYSIPTLLVPLKCMPLNPNGKIDKPALPFPDAVQSVTAAPATGKATSTEEKIRELWSKTHCTPYLDSPLGLIFGEPTIFGLVKVVEVLRNADLGLTYKEPITPPQTDFLGDYDQLLPKLHEAYVPLPSDFATKPITVFLTGATGFLAGDLSLNNFGLGEEEWKGVAEEADAILHNGALVHGVYPYEKLRAANVIYTLTAIELASTRKQKLAVFVSSASAIDTEHYVSGEYPKRRAHQDREETHVRELTYTTSVPDGTAEYRWTHSFSSTATSAVARLRERLVNQSPLTHQSDVAGRKSENGVRPDIVHKCTICSRPLDVGQFVQKRRRDLRIIELQALRRLDNEGRNLGQAKTSLVKVSEEAVCMVLARTKTKEYV</sequence>
<proteinExistence type="predicted"/>
<evidence type="ECO:0000313" key="4">
    <source>
        <dbReference type="EMBL" id="PBK70815.1"/>
    </source>
</evidence>
<dbReference type="InterPro" id="IPR013120">
    <property type="entry name" value="FAR_NAD-bd"/>
</dbReference>
<accession>A0A2H3BIX4</accession>
<evidence type="ECO:0000313" key="5">
    <source>
        <dbReference type="Proteomes" id="UP000218334"/>
    </source>
</evidence>
<dbReference type="STRING" id="1076256.A0A2H3BIX4"/>
<name>A0A2H3BIX4_9AGAR</name>
<gene>
    <name evidence="4" type="ORF">ARMSODRAFT_1083800</name>
</gene>
<dbReference type="AlphaFoldDB" id="A0A2H3BIX4"/>
<dbReference type="Proteomes" id="UP000218334">
    <property type="component" value="Unassembled WGS sequence"/>
</dbReference>
<feature type="domain" description="Thioester reductase (TE)" evidence="3">
    <location>
        <begin position="236"/>
        <end position="340"/>
    </location>
</feature>
<evidence type="ECO:0000256" key="1">
    <source>
        <dbReference type="ARBA" id="ARBA00022450"/>
    </source>
</evidence>
<keyword evidence="5" id="KW-1185">Reference proteome</keyword>
<dbReference type="Gene3D" id="3.30.300.30">
    <property type="match status" value="1"/>
</dbReference>
<dbReference type="InterPro" id="IPR036291">
    <property type="entry name" value="NAD(P)-bd_dom_sf"/>
</dbReference>
<dbReference type="InterPro" id="IPR045851">
    <property type="entry name" value="AMP-bd_C_sf"/>
</dbReference>
<evidence type="ECO:0000259" key="3">
    <source>
        <dbReference type="Pfam" id="PF07993"/>
    </source>
</evidence>
<reference evidence="5" key="1">
    <citation type="journal article" date="2017" name="Nat. Ecol. Evol.">
        <title>Genome expansion and lineage-specific genetic innovations in the forest pathogenic fungi Armillaria.</title>
        <authorList>
            <person name="Sipos G."/>
            <person name="Prasanna A.N."/>
            <person name="Walter M.C."/>
            <person name="O'Connor E."/>
            <person name="Balint B."/>
            <person name="Krizsan K."/>
            <person name="Kiss B."/>
            <person name="Hess J."/>
            <person name="Varga T."/>
            <person name="Slot J."/>
            <person name="Riley R."/>
            <person name="Boka B."/>
            <person name="Rigling D."/>
            <person name="Barry K."/>
            <person name="Lee J."/>
            <person name="Mihaltcheva S."/>
            <person name="LaButti K."/>
            <person name="Lipzen A."/>
            <person name="Waldron R."/>
            <person name="Moloney N.M."/>
            <person name="Sperisen C."/>
            <person name="Kredics L."/>
            <person name="Vagvoelgyi C."/>
            <person name="Patrignani A."/>
            <person name="Fitzpatrick D."/>
            <person name="Nagy I."/>
            <person name="Doyle S."/>
            <person name="Anderson J.B."/>
            <person name="Grigoriev I.V."/>
            <person name="Gueldener U."/>
            <person name="Muensterkoetter M."/>
            <person name="Nagy L.G."/>
        </authorList>
    </citation>
    <scope>NUCLEOTIDE SEQUENCE [LARGE SCALE GENOMIC DNA]</scope>
    <source>
        <strain evidence="5">28-4</strain>
    </source>
</reference>
<dbReference type="EMBL" id="KZ293425">
    <property type="protein sequence ID" value="PBK70815.1"/>
    <property type="molecule type" value="Genomic_DNA"/>
</dbReference>